<accession>A0A4P6YUP8</accession>
<dbReference type="Pfam" id="PF00528">
    <property type="entry name" value="BPD_transp_1"/>
    <property type="match status" value="1"/>
</dbReference>
<dbReference type="CDD" id="cd06261">
    <property type="entry name" value="TM_PBP2"/>
    <property type="match status" value="1"/>
</dbReference>
<feature type="transmembrane region" description="Helical" evidence="7">
    <location>
        <begin position="286"/>
        <end position="312"/>
    </location>
</feature>
<evidence type="ECO:0000256" key="3">
    <source>
        <dbReference type="ARBA" id="ARBA00022475"/>
    </source>
</evidence>
<evidence type="ECO:0000313" key="10">
    <source>
        <dbReference type="Proteomes" id="UP000292886"/>
    </source>
</evidence>
<name>A0A4P6YUP8_9LACO</name>
<dbReference type="NCBIfam" id="NF045472">
    <property type="entry name" value="Opp4B"/>
    <property type="match status" value="1"/>
</dbReference>
<dbReference type="EMBL" id="CP037940">
    <property type="protein sequence ID" value="QBO36519.1"/>
    <property type="molecule type" value="Genomic_DNA"/>
</dbReference>
<dbReference type="SUPFAM" id="SSF161098">
    <property type="entry name" value="MetI-like"/>
    <property type="match status" value="1"/>
</dbReference>
<dbReference type="GO" id="GO:0005886">
    <property type="term" value="C:plasma membrane"/>
    <property type="evidence" value="ECO:0007669"/>
    <property type="project" value="UniProtKB-SubCell"/>
</dbReference>
<gene>
    <name evidence="9" type="ORF">EQG49_08545</name>
</gene>
<dbReference type="Proteomes" id="UP000292886">
    <property type="component" value="Chromosome"/>
</dbReference>
<dbReference type="PANTHER" id="PTHR43163:SF6">
    <property type="entry name" value="DIPEPTIDE TRANSPORT SYSTEM PERMEASE PROTEIN DPPB-RELATED"/>
    <property type="match status" value="1"/>
</dbReference>
<dbReference type="RefSeq" id="WP_133363596.1">
    <property type="nucleotide sequence ID" value="NZ_CP037940.1"/>
</dbReference>
<feature type="transmembrane region" description="Helical" evidence="7">
    <location>
        <begin position="183"/>
        <end position="205"/>
    </location>
</feature>
<dbReference type="GO" id="GO:0055085">
    <property type="term" value="P:transmembrane transport"/>
    <property type="evidence" value="ECO:0007669"/>
    <property type="project" value="InterPro"/>
</dbReference>
<evidence type="ECO:0000256" key="7">
    <source>
        <dbReference type="RuleBase" id="RU363032"/>
    </source>
</evidence>
<keyword evidence="6 7" id="KW-0472">Membrane</keyword>
<evidence type="ECO:0000256" key="1">
    <source>
        <dbReference type="ARBA" id="ARBA00004651"/>
    </source>
</evidence>
<keyword evidence="2 7" id="KW-0813">Transport</keyword>
<keyword evidence="3" id="KW-1003">Cell membrane</keyword>
<dbReference type="InterPro" id="IPR045621">
    <property type="entry name" value="BPD_transp_1_N"/>
</dbReference>
<sequence length="319" mass="35255">MWKTILRRVLIMIPQIIILSALVFMLAKLMPGDPFSGSIGPNTDPKQVEALKRAAGLFDPWYTQYWHWVQNLFHGDLGQSYAQKQPVATILGNRIGNTVWLSLLTLIISYAVAIPLGMTAGRFEGSRRDRGIVIFNFITFGVPSFVVFLLGLFFFGYQLGIFPTAGTINPDATGLIQEFFSRIYHMILPAALAGIIGTTSTIQYLRSEIIDSKSQDYVRTARAKGVPTHKVYSRHIFRNSLLPIAAFAGFQITGLIGGSVVVENVFSYPGMGQLFLTSIVTRDYSVVTAIVLFTGILALLGSLLSDIIMSIVDPRIRIE</sequence>
<evidence type="ECO:0000256" key="5">
    <source>
        <dbReference type="ARBA" id="ARBA00022989"/>
    </source>
</evidence>
<dbReference type="InterPro" id="IPR035906">
    <property type="entry name" value="MetI-like_sf"/>
</dbReference>
<evidence type="ECO:0000313" key="9">
    <source>
        <dbReference type="EMBL" id="QBO36519.1"/>
    </source>
</evidence>
<comment type="subcellular location">
    <subcellularLocation>
        <location evidence="1 7">Cell membrane</location>
        <topology evidence="1 7">Multi-pass membrane protein</topology>
    </subcellularLocation>
</comment>
<organism evidence="9 10">
    <name type="scientific">Periweissella cryptocerci</name>
    <dbReference type="NCBI Taxonomy" id="2506420"/>
    <lineage>
        <taxon>Bacteria</taxon>
        <taxon>Bacillati</taxon>
        <taxon>Bacillota</taxon>
        <taxon>Bacilli</taxon>
        <taxon>Lactobacillales</taxon>
        <taxon>Lactobacillaceae</taxon>
        <taxon>Periweissella</taxon>
    </lineage>
</organism>
<feature type="transmembrane region" description="Helical" evidence="7">
    <location>
        <begin position="241"/>
        <end position="266"/>
    </location>
</feature>
<reference evidence="10" key="1">
    <citation type="submission" date="2019-03" db="EMBL/GenBank/DDBJ databases">
        <title>Weissella sp. 26KH-42 Genome sequencing.</title>
        <authorList>
            <person name="Heo J."/>
            <person name="Kim S.-J."/>
            <person name="Kim J.-S."/>
            <person name="Hong S.-B."/>
            <person name="Kwon S.-W."/>
        </authorList>
    </citation>
    <scope>NUCLEOTIDE SEQUENCE [LARGE SCALE GENOMIC DNA]</scope>
    <source>
        <strain evidence="10">26KH-42</strain>
    </source>
</reference>
<dbReference type="PROSITE" id="PS50928">
    <property type="entry name" value="ABC_TM1"/>
    <property type="match status" value="1"/>
</dbReference>
<comment type="similarity">
    <text evidence="7">Belongs to the binding-protein-dependent transport system permease family.</text>
</comment>
<dbReference type="InterPro" id="IPR000515">
    <property type="entry name" value="MetI-like"/>
</dbReference>
<protein>
    <submittedName>
        <fullName evidence="9">ABC transporter permease</fullName>
    </submittedName>
</protein>
<evidence type="ECO:0000256" key="6">
    <source>
        <dbReference type="ARBA" id="ARBA00023136"/>
    </source>
</evidence>
<keyword evidence="10" id="KW-1185">Reference proteome</keyword>
<feature type="transmembrane region" description="Helical" evidence="7">
    <location>
        <begin position="9"/>
        <end position="27"/>
    </location>
</feature>
<dbReference type="Pfam" id="PF19300">
    <property type="entry name" value="BPD_transp_1_N"/>
    <property type="match status" value="1"/>
</dbReference>
<evidence type="ECO:0000256" key="2">
    <source>
        <dbReference type="ARBA" id="ARBA00022448"/>
    </source>
</evidence>
<evidence type="ECO:0000259" key="8">
    <source>
        <dbReference type="PROSITE" id="PS50928"/>
    </source>
</evidence>
<feature type="transmembrane region" description="Helical" evidence="7">
    <location>
        <begin position="132"/>
        <end position="155"/>
    </location>
</feature>
<dbReference type="Gene3D" id="1.10.3720.10">
    <property type="entry name" value="MetI-like"/>
    <property type="match status" value="1"/>
</dbReference>
<feature type="transmembrane region" description="Helical" evidence="7">
    <location>
        <begin position="99"/>
        <end position="120"/>
    </location>
</feature>
<dbReference type="OrthoDB" id="9773683at2"/>
<dbReference type="KEGG" id="wei:EQG49_08545"/>
<proteinExistence type="inferred from homology"/>
<dbReference type="PANTHER" id="PTHR43163">
    <property type="entry name" value="DIPEPTIDE TRANSPORT SYSTEM PERMEASE PROTEIN DPPB-RELATED"/>
    <property type="match status" value="1"/>
</dbReference>
<keyword evidence="5 7" id="KW-1133">Transmembrane helix</keyword>
<dbReference type="AlphaFoldDB" id="A0A4P6YUP8"/>
<feature type="domain" description="ABC transmembrane type-1" evidence="8">
    <location>
        <begin position="95"/>
        <end position="305"/>
    </location>
</feature>
<evidence type="ECO:0000256" key="4">
    <source>
        <dbReference type="ARBA" id="ARBA00022692"/>
    </source>
</evidence>
<keyword evidence="4 7" id="KW-0812">Transmembrane</keyword>